<keyword evidence="5" id="KW-0489">Methyltransferase</keyword>
<feature type="transmembrane region" description="Helical" evidence="12">
    <location>
        <begin position="137"/>
        <end position="157"/>
    </location>
</feature>
<organism evidence="14 15">
    <name type="scientific">Nocardia cerradoensis</name>
    <dbReference type="NCBI Taxonomy" id="85688"/>
    <lineage>
        <taxon>Bacteria</taxon>
        <taxon>Bacillati</taxon>
        <taxon>Actinomycetota</taxon>
        <taxon>Actinomycetes</taxon>
        <taxon>Mycobacteriales</taxon>
        <taxon>Nocardiaceae</taxon>
        <taxon>Nocardia</taxon>
    </lineage>
</organism>
<dbReference type="InterPro" id="IPR054700">
    <property type="entry name" value="MddA"/>
</dbReference>
<comment type="catalytic activity">
    <reaction evidence="11">
        <text>methanethiol + S-adenosyl-L-methionine = dimethyl sulfide + S-adenosyl-L-homocysteine + H(+)</text>
        <dbReference type="Rhea" id="RHEA:50428"/>
        <dbReference type="ChEBI" id="CHEBI:15378"/>
        <dbReference type="ChEBI" id="CHEBI:16007"/>
        <dbReference type="ChEBI" id="CHEBI:17437"/>
        <dbReference type="ChEBI" id="CHEBI:57856"/>
        <dbReference type="ChEBI" id="CHEBI:59789"/>
        <dbReference type="EC" id="2.1.1.334"/>
    </reaction>
</comment>
<keyword evidence="7" id="KW-0949">S-adenosyl-L-methionine</keyword>
<evidence type="ECO:0000256" key="3">
    <source>
        <dbReference type="ARBA" id="ARBA00010631"/>
    </source>
</evidence>
<evidence type="ECO:0000313" key="14">
    <source>
        <dbReference type="EMBL" id="OXR45654.1"/>
    </source>
</evidence>
<evidence type="ECO:0000256" key="11">
    <source>
        <dbReference type="ARBA" id="ARBA00048134"/>
    </source>
</evidence>
<protein>
    <recommendedName>
        <fullName evidence="4">methanethiol S-methyltransferase</fullName>
        <ecNumber evidence="4">2.1.1.334</ecNumber>
    </recommendedName>
</protein>
<dbReference type="Gene3D" id="1.20.120.1630">
    <property type="match status" value="1"/>
</dbReference>
<feature type="transmembrane region" description="Helical" evidence="12">
    <location>
        <begin position="62"/>
        <end position="82"/>
    </location>
</feature>
<gene>
    <name evidence="14" type="ORF">B7C42_01946</name>
</gene>
<evidence type="ECO:0000256" key="1">
    <source>
        <dbReference type="ARBA" id="ARBA00002096"/>
    </source>
</evidence>
<dbReference type="AlphaFoldDB" id="A0A231H9M9"/>
<dbReference type="GO" id="GO:0016020">
    <property type="term" value="C:membrane"/>
    <property type="evidence" value="ECO:0007669"/>
    <property type="project" value="UniProtKB-SubCell"/>
</dbReference>
<feature type="transmembrane region" description="Helical" evidence="12">
    <location>
        <begin position="20"/>
        <end position="42"/>
    </location>
</feature>
<dbReference type="PANTHER" id="PTHR31040:SF1">
    <property type="entry name" value="NURIM"/>
    <property type="match status" value="1"/>
</dbReference>
<feature type="transmembrane region" description="Helical" evidence="12">
    <location>
        <begin position="103"/>
        <end position="121"/>
    </location>
</feature>
<accession>A0A231H9M9</accession>
<reference evidence="14 15" key="1">
    <citation type="submission" date="2017-07" db="EMBL/GenBank/DDBJ databases">
        <title>First draft Genome Sequence of Nocardia cerradoensis isolated from human infection.</title>
        <authorList>
            <person name="Carrasco G."/>
        </authorList>
    </citation>
    <scope>NUCLEOTIDE SEQUENCE [LARGE SCALE GENOMIC DNA]</scope>
    <source>
        <strain evidence="14 15">CNM20130759</strain>
    </source>
</reference>
<dbReference type="EC" id="2.1.1.334" evidence="4"/>
<evidence type="ECO:0000256" key="6">
    <source>
        <dbReference type="ARBA" id="ARBA00022679"/>
    </source>
</evidence>
<comment type="function">
    <text evidence="1">Catalyzes the methylation of methanethiol (MeSH) to yield dimethylsulphide (DMS).</text>
</comment>
<dbReference type="GO" id="GO:0032259">
    <property type="term" value="P:methylation"/>
    <property type="evidence" value="ECO:0007669"/>
    <property type="project" value="UniProtKB-KW"/>
</dbReference>
<evidence type="ECO:0000313" key="15">
    <source>
        <dbReference type="Proteomes" id="UP000215506"/>
    </source>
</evidence>
<feature type="transmembrane region" description="Helical" evidence="12">
    <location>
        <begin position="195"/>
        <end position="216"/>
    </location>
</feature>
<dbReference type="Pfam" id="PF07298">
    <property type="entry name" value="NnrU"/>
    <property type="match status" value="1"/>
</dbReference>
<keyword evidence="9 12" id="KW-1133">Transmembrane helix</keyword>
<comment type="similarity">
    <text evidence="3">Belongs to the nurim family.</text>
</comment>
<keyword evidence="6" id="KW-0808">Transferase</keyword>
<feature type="domain" description="NnrU" evidence="13">
    <location>
        <begin position="72"/>
        <end position="206"/>
    </location>
</feature>
<dbReference type="InterPro" id="IPR009915">
    <property type="entry name" value="NnrU_dom"/>
</dbReference>
<evidence type="ECO:0000256" key="4">
    <source>
        <dbReference type="ARBA" id="ARBA00012149"/>
    </source>
</evidence>
<dbReference type="EMBL" id="NGAF01000003">
    <property type="protein sequence ID" value="OXR45654.1"/>
    <property type="molecule type" value="Genomic_DNA"/>
</dbReference>
<evidence type="ECO:0000256" key="7">
    <source>
        <dbReference type="ARBA" id="ARBA00022691"/>
    </source>
</evidence>
<dbReference type="InterPro" id="IPR033580">
    <property type="entry name" value="Nurim-like"/>
</dbReference>
<comment type="subcellular location">
    <subcellularLocation>
        <location evidence="2">Membrane</location>
        <topology evidence="2">Multi-pass membrane protein</topology>
    </subcellularLocation>
</comment>
<evidence type="ECO:0000256" key="2">
    <source>
        <dbReference type="ARBA" id="ARBA00004141"/>
    </source>
</evidence>
<keyword evidence="10 12" id="KW-0472">Membrane</keyword>
<evidence type="ECO:0000259" key="13">
    <source>
        <dbReference type="Pfam" id="PF07298"/>
    </source>
</evidence>
<proteinExistence type="inferred from homology"/>
<dbReference type="Proteomes" id="UP000215506">
    <property type="component" value="Unassembled WGS sequence"/>
</dbReference>
<evidence type="ECO:0000256" key="10">
    <source>
        <dbReference type="ARBA" id="ARBA00023136"/>
    </source>
</evidence>
<comment type="caution">
    <text evidence="14">The sequence shown here is derived from an EMBL/GenBank/DDBJ whole genome shotgun (WGS) entry which is preliminary data.</text>
</comment>
<evidence type="ECO:0000256" key="8">
    <source>
        <dbReference type="ARBA" id="ARBA00022692"/>
    </source>
</evidence>
<sequence length="268" mass="29715">MSTTPPGSPGTRRDRPATAAVLMAAYGLVAYLLFLVVFLYAIGWVEGLVVPRDINEGPAASTAVAIVIDLILLSIFAVQHSAMARPAFKRVWTRVVPEPIERSTYVLAATAALALIMWQWRPLPAGVWHVPATPARIVLYAVSLAGWALVLIATFAIDHFELFGVRQVLRHLRAQPDAEPDFRTPTLYRAVRHPLYLGFVIAFWAAPTMTAGRLLFAAVTTGYILVAIRFEEHDLVGVFGDRYRNYRRQVPMLVPHPHHGSRAHPVDL</sequence>
<dbReference type="PANTHER" id="PTHR31040">
    <property type="entry name" value="NURIM"/>
    <property type="match status" value="1"/>
</dbReference>
<evidence type="ECO:0000256" key="9">
    <source>
        <dbReference type="ARBA" id="ARBA00022989"/>
    </source>
</evidence>
<evidence type="ECO:0000256" key="5">
    <source>
        <dbReference type="ARBA" id="ARBA00022603"/>
    </source>
</evidence>
<name>A0A231H9M9_9NOCA</name>
<evidence type="ECO:0000256" key="12">
    <source>
        <dbReference type="SAM" id="Phobius"/>
    </source>
</evidence>
<dbReference type="NCBIfam" id="NF045656">
    <property type="entry name" value="MeththiolMtaseMddA"/>
    <property type="match status" value="1"/>
</dbReference>
<dbReference type="GO" id="GO:0008168">
    <property type="term" value="F:methyltransferase activity"/>
    <property type="evidence" value="ECO:0007669"/>
    <property type="project" value="UniProtKB-KW"/>
</dbReference>
<keyword evidence="8 12" id="KW-0812">Transmembrane</keyword>
<keyword evidence="15" id="KW-1185">Reference proteome</keyword>